<evidence type="ECO:0000313" key="1">
    <source>
        <dbReference type="EMBL" id="KAA3461519.1"/>
    </source>
</evidence>
<reference evidence="2" key="1">
    <citation type="journal article" date="2019" name="Plant Biotechnol. J.">
        <title>Genome sequencing of the Australian wild diploid species Gossypium australe highlights disease resistance and delayed gland morphogenesis.</title>
        <authorList>
            <person name="Cai Y."/>
            <person name="Cai X."/>
            <person name="Wang Q."/>
            <person name="Wang P."/>
            <person name="Zhang Y."/>
            <person name="Cai C."/>
            <person name="Xu Y."/>
            <person name="Wang K."/>
            <person name="Zhou Z."/>
            <person name="Wang C."/>
            <person name="Geng S."/>
            <person name="Li B."/>
            <person name="Dong Q."/>
            <person name="Hou Y."/>
            <person name="Wang H."/>
            <person name="Ai P."/>
            <person name="Liu Z."/>
            <person name="Yi F."/>
            <person name="Sun M."/>
            <person name="An G."/>
            <person name="Cheng J."/>
            <person name="Zhang Y."/>
            <person name="Shi Q."/>
            <person name="Xie Y."/>
            <person name="Shi X."/>
            <person name="Chang Y."/>
            <person name="Huang F."/>
            <person name="Chen Y."/>
            <person name="Hong S."/>
            <person name="Mi L."/>
            <person name="Sun Q."/>
            <person name="Zhang L."/>
            <person name="Zhou B."/>
            <person name="Peng R."/>
            <person name="Zhang X."/>
            <person name="Liu F."/>
        </authorList>
    </citation>
    <scope>NUCLEOTIDE SEQUENCE [LARGE SCALE GENOMIC DNA]</scope>
    <source>
        <strain evidence="2">cv. PA1801</strain>
    </source>
</reference>
<dbReference type="PANTHER" id="PTHR24559:SF444">
    <property type="entry name" value="REVERSE TRANSCRIPTASE DOMAIN-CONTAINING PROTEIN"/>
    <property type="match status" value="1"/>
</dbReference>
<dbReference type="PANTHER" id="PTHR24559">
    <property type="entry name" value="TRANSPOSON TY3-I GAG-POL POLYPROTEIN"/>
    <property type="match status" value="1"/>
</dbReference>
<dbReference type="EMBL" id="SMMG02000009">
    <property type="protein sequence ID" value="KAA3461519.1"/>
    <property type="molecule type" value="Genomic_DNA"/>
</dbReference>
<gene>
    <name evidence="1" type="ORF">EPI10_028083</name>
</gene>
<dbReference type="SUPFAM" id="SSF56672">
    <property type="entry name" value="DNA/RNA polymerases"/>
    <property type="match status" value="1"/>
</dbReference>
<dbReference type="AlphaFoldDB" id="A0A5B6UUW1"/>
<dbReference type="Gene3D" id="3.30.70.270">
    <property type="match status" value="1"/>
</dbReference>
<comment type="caution">
    <text evidence="1">The sequence shown here is derived from an EMBL/GenBank/DDBJ whole genome shotgun (WGS) entry which is preliminary data.</text>
</comment>
<dbReference type="InterPro" id="IPR043128">
    <property type="entry name" value="Rev_trsase/Diguanyl_cyclase"/>
</dbReference>
<keyword evidence="1" id="KW-0418">Kinase</keyword>
<keyword evidence="2" id="KW-1185">Reference proteome</keyword>
<dbReference type="InterPro" id="IPR043502">
    <property type="entry name" value="DNA/RNA_pol_sf"/>
</dbReference>
<dbReference type="Gene3D" id="3.10.10.10">
    <property type="entry name" value="HIV Type 1 Reverse Transcriptase, subunit A, domain 1"/>
    <property type="match status" value="1"/>
</dbReference>
<dbReference type="GO" id="GO:0016301">
    <property type="term" value="F:kinase activity"/>
    <property type="evidence" value="ECO:0007669"/>
    <property type="project" value="UniProtKB-KW"/>
</dbReference>
<accession>A0A5B6UUW1</accession>
<keyword evidence="1" id="KW-0675">Receptor</keyword>
<keyword evidence="1" id="KW-0808">Transferase</keyword>
<dbReference type="InterPro" id="IPR053134">
    <property type="entry name" value="RNA-dir_DNA_polymerase"/>
</dbReference>
<sequence length="82" mass="9991">MKKKDVSLRMCINYRVDDLFDQMRGATMFSKIDLWFSYYQLKVKEVEVLKITFCPRYGHYEFLVVPFGSMDLMNRVFHEYLD</sequence>
<name>A0A5B6UUW1_9ROSI</name>
<organism evidence="1 2">
    <name type="scientific">Gossypium australe</name>
    <dbReference type="NCBI Taxonomy" id="47621"/>
    <lineage>
        <taxon>Eukaryota</taxon>
        <taxon>Viridiplantae</taxon>
        <taxon>Streptophyta</taxon>
        <taxon>Embryophyta</taxon>
        <taxon>Tracheophyta</taxon>
        <taxon>Spermatophyta</taxon>
        <taxon>Magnoliopsida</taxon>
        <taxon>eudicotyledons</taxon>
        <taxon>Gunneridae</taxon>
        <taxon>Pentapetalae</taxon>
        <taxon>rosids</taxon>
        <taxon>malvids</taxon>
        <taxon>Malvales</taxon>
        <taxon>Malvaceae</taxon>
        <taxon>Malvoideae</taxon>
        <taxon>Gossypium</taxon>
    </lineage>
</organism>
<dbReference type="Proteomes" id="UP000325315">
    <property type="component" value="Unassembled WGS sequence"/>
</dbReference>
<proteinExistence type="predicted"/>
<evidence type="ECO:0000313" key="2">
    <source>
        <dbReference type="Proteomes" id="UP000325315"/>
    </source>
</evidence>
<protein>
    <submittedName>
        <fullName evidence="1">Receptor-like protein kinase</fullName>
    </submittedName>
</protein>
<dbReference type="OrthoDB" id="2431547at2759"/>